<dbReference type="PROSITE" id="PS00380">
    <property type="entry name" value="RHODANESE_1"/>
    <property type="match status" value="1"/>
</dbReference>
<gene>
    <name evidence="3 5" type="primary">glpE</name>
    <name evidence="5" type="ORF">MACH26_00670</name>
</gene>
<dbReference type="InterPro" id="IPR023695">
    <property type="entry name" value="Thiosulf_sulfurTrfase"/>
</dbReference>
<dbReference type="EMBL" id="AP027272">
    <property type="protein sequence ID" value="BDX04546.1"/>
    <property type="molecule type" value="Genomic_DNA"/>
</dbReference>
<dbReference type="EC" id="2.8.1.1" evidence="3"/>
<evidence type="ECO:0000313" key="5">
    <source>
        <dbReference type="EMBL" id="BDX04546.1"/>
    </source>
</evidence>
<evidence type="ECO:0000256" key="2">
    <source>
        <dbReference type="ARBA" id="ARBA00022679"/>
    </source>
</evidence>
<keyword evidence="6" id="KW-1185">Reference proteome</keyword>
<dbReference type="HAMAP" id="MF_01009">
    <property type="entry name" value="Thiosulf_sulfurtr"/>
    <property type="match status" value="1"/>
</dbReference>
<proteinExistence type="inferred from homology"/>
<dbReference type="Pfam" id="PF00581">
    <property type="entry name" value="Rhodanese"/>
    <property type="match status" value="1"/>
</dbReference>
<comment type="similarity">
    <text evidence="3">Belongs to the GlpE family.</text>
</comment>
<sequence length="103" mass="11265">MESFKHIDVQGTLKLLEQGAKIYDIRDPGSFTTGHIPGAAHLTNDNIQQEITETPVNTPVVICCYHGISSQQAAQYFVAQGFTDVYSMDGGFEAWRNAGADTE</sequence>
<evidence type="ECO:0000256" key="1">
    <source>
        <dbReference type="ARBA" id="ARBA00022490"/>
    </source>
</evidence>
<comment type="catalytic activity">
    <reaction evidence="3">
        <text>thiosulfate + hydrogen cyanide = thiocyanate + sulfite + 2 H(+)</text>
        <dbReference type="Rhea" id="RHEA:16881"/>
        <dbReference type="ChEBI" id="CHEBI:15378"/>
        <dbReference type="ChEBI" id="CHEBI:17359"/>
        <dbReference type="ChEBI" id="CHEBI:18022"/>
        <dbReference type="ChEBI" id="CHEBI:18407"/>
        <dbReference type="ChEBI" id="CHEBI:33542"/>
        <dbReference type="EC" id="2.8.1.1"/>
    </reaction>
</comment>
<dbReference type="PANTHER" id="PTHR43031">
    <property type="entry name" value="FAD-DEPENDENT OXIDOREDUCTASE"/>
    <property type="match status" value="1"/>
</dbReference>
<organism evidence="5 6">
    <name type="scientific">Planctobacterium marinum</name>
    <dbReference type="NCBI Taxonomy" id="1631968"/>
    <lineage>
        <taxon>Bacteria</taxon>
        <taxon>Pseudomonadati</taxon>
        <taxon>Pseudomonadota</taxon>
        <taxon>Gammaproteobacteria</taxon>
        <taxon>Alteromonadales</taxon>
        <taxon>Alteromonadaceae</taxon>
        <taxon>Planctobacterium</taxon>
    </lineage>
</organism>
<dbReference type="RefSeq" id="WP_338290326.1">
    <property type="nucleotide sequence ID" value="NZ_AP027272.1"/>
</dbReference>
<dbReference type="Proteomes" id="UP001333710">
    <property type="component" value="Chromosome"/>
</dbReference>
<evidence type="ECO:0000259" key="4">
    <source>
        <dbReference type="PROSITE" id="PS50206"/>
    </source>
</evidence>
<evidence type="ECO:0000256" key="3">
    <source>
        <dbReference type="HAMAP-Rule" id="MF_01009"/>
    </source>
</evidence>
<dbReference type="InterPro" id="IPR001307">
    <property type="entry name" value="Thiosulphate_STrfase_CS"/>
</dbReference>
<comment type="function">
    <text evidence="3">Transferase that catalyzes the transfer of sulfur from thiosulfate to thiophilic acceptors such as cyanide or dithiols. May function in a CysM-independent thiosulfate assimilation pathway by catalyzing the conversion of thiosulfate to sulfite, which can then be used for L-cysteine biosynthesis.</text>
</comment>
<dbReference type="GO" id="GO:0005737">
    <property type="term" value="C:cytoplasm"/>
    <property type="evidence" value="ECO:0007669"/>
    <property type="project" value="UniProtKB-SubCell"/>
</dbReference>
<dbReference type="SUPFAM" id="SSF52821">
    <property type="entry name" value="Rhodanese/Cell cycle control phosphatase"/>
    <property type="match status" value="1"/>
</dbReference>
<dbReference type="SMART" id="SM00450">
    <property type="entry name" value="RHOD"/>
    <property type="match status" value="1"/>
</dbReference>
<reference evidence="5" key="1">
    <citation type="submission" date="2023-01" db="EMBL/GenBank/DDBJ databases">
        <title>Complete genome sequence of Planctobacterium marinum strain Dej080120_11.</title>
        <authorList>
            <person name="Ueki S."/>
            <person name="Maruyama F."/>
        </authorList>
    </citation>
    <scope>NUCLEOTIDE SEQUENCE</scope>
    <source>
        <strain evidence="5">Dej080120_11</strain>
    </source>
</reference>
<dbReference type="KEGG" id="pmaw:MACH26_00670"/>
<dbReference type="PROSITE" id="PS50206">
    <property type="entry name" value="RHODANESE_3"/>
    <property type="match status" value="1"/>
</dbReference>
<dbReference type="AlphaFoldDB" id="A0AA48KML5"/>
<evidence type="ECO:0000313" key="6">
    <source>
        <dbReference type="Proteomes" id="UP001333710"/>
    </source>
</evidence>
<protein>
    <recommendedName>
        <fullName evidence="3">Thiosulfate sulfurtransferase GlpE</fullName>
        <ecNumber evidence="3">2.8.1.1</ecNumber>
    </recommendedName>
</protein>
<dbReference type="CDD" id="cd01444">
    <property type="entry name" value="GlpE_ST"/>
    <property type="match status" value="1"/>
</dbReference>
<feature type="domain" description="Rhodanese" evidence="4">
    <location>
        <begin position="16"/>
        <end position="103"/>
    </location>
</feature>
<name>A0AA48KML5_9ALTE</name>
<dbReference type="PANTHER" id="PTHR43031:SF6">
    <property type="entry name" value="THIOSULFATE SULFURTRANSFERASE GLPE"/>
    <property type="match status" value="1"/>
</dbReference>
<dbReference type="NCBIfam" id="NF001195">
    <property type="entry name" value="PRK00162.1"/>
    <property type="match status" value="1"/>
</dbReference>
<keyword evidence="1 3" id="KW-0963">Cytoplasm</keyword>
<dbReference type="InterPro" id="IPR050229">
    <property type="entry name" value="GlpE_sulfurtransferase"/>
</dbReference>
<dbReference type="GO" id="GO:0004792">
    <property type="term" value="F:thiosulfate-cyanide sulfurtransferase activity"/>
    <property type="evidence" value="ECO:0007669"/>
    <property type="project" value="UniProtKB-UniRule"/>
</dbReference>
<feature type="active site" description="Cysteine persulfide intermediate" evidence="3">
    <location>
        <position position="64"/>
    </location>
</feature>
<comment type="catalytic activity">
    <reaction evidence="3">
        <text>thiosulfate + [thioredoxin]-dithiol = [thioredoxin]-disulfide + hydrogen sulfide + sulfite + 2 H(+)</text>
        <dbReference type="Rhea" id="RHEA:83859"/>
        <dbReference type="Rhea" id="RHEA-COMP:10698"/>
        <dbReference type="Rhea" id="RHEA-COMP:10700"/>
        <dbReference type="ChEBI" id="CHEBI:15378"/>
        <dbReference type="ChEBI" id="CHEBI:17359"/>
        <dbReference type="ChEBI" id="CHEBI:29919"/>
        <dbReference type="ChEBI" id="CHEBI:29950"/>
        <dbReference type="ChEBI" id="CHEBI:33542"/>
        <dbReference type="ChEBI" id="CHEBI:50058"/>
    </reaction>
</comment>
<dbReference type="InterPro" id="IPR036873">
    <property type="entry name" value="Rhodanese-like_dom_sf"/>
</dbReference>
<comment type="subcellular location">
    <subcellularLocation>
        <location evidence="3">Cytoplasm</location>
    </subcellularLocation>
</comment>
<accession>A0AA48KML5</accession>
<dbReference type="Gene3D" id="3.40.250.10">
    <property type="entry name" value="Rhodanese-like domain"/>
    <property type="match status" value="1"/>
</dbReference>
<dbReference type="InterPro" id="IPR001763">
    <property type="entry name" value="Rhodanese-like_dom"/>
</dbReference>
<keyword evidence="2 3" id="KW-0808">Transferase</keyword>